<accession>A0ABP7Q6M9</accession>
<proteinExistence type="predicted"/>
<keyword evidence="2" id="KW-1185">Reference proteome</keyword>
<name>A0ABP7Q6M9_9GAMM</name>
<organism evidence="1 2">
    <name type="scientific">Allohahella marinimesophila</name>
    <dbReference type="NCBI Taxonomy" id="1054972"/>
    <lineage>
        <taxon>Bacteria</taxon>
        <taxon>Pseudomonadati</taxon>
        <taxon>Pseudomonadota</taxon>
        <taxon>Gammaproteobacteria</taxon>
        <taxon>Oceanospirillales</taxon>
        <taxon>Hahellaceae</taxon>
        <taxon>Allohahella</taxon>
    </lineage>
</organism>
<dbReference type="Proteomes" id="UP001501337">
    <property type="component" value="Unassembled WGS sequence"/>
</dbReference>
<sequence length="101" mass="10840">MLQKHQFAKRLRVGDPELVSGENADFDIVAGEGASKIVPKEFQTSALNKCHSHVDSNGAIDGVAKPGENVICRRPVMSCQCTRPALARSSQAAPTQPELLN</sequence>
<comment type="caution">
    <text evidence="1">The sequence shown here is derived from an EMBL/GenBank/DDBJ whole genome shotgun (WGS) entry which is preliminary data.</text>
</comment>
<gene>
    <name evidence="1" type="ORF">GCM10022278_37730</name>
</gene>
<evidence type="ECO:0000313" key="1">
    <source>
        <dbReference type="EMBL" id="GAA3977410.1"/>
    </source>
</evidence>
<protein>
    <submittedName>
        <fullName evidence="1">Uncharacterized protein</fullName>
    </submittedName>
</protein>
<dbReference type="EMBL" id="BAABBO010000021">
    <property type="protein sequence ID" value="GAA3977410.1"/>
    <property type="molecule type" value="Genomic_DNA"/>
</dbReference>
<evidence type="ECO:0000313" key="2">
    <source>
        <dbReference type="Proteomes" id="UP001501337"/>
    </source>
</evidence>
<reference evidence="2" key="1">
    <citation type="journal article" date="2019" name="Int. J. Syst. Evol. Microbiol.">
        <title>The Global Catalogue of Microorganisms (GCM) 10K type strain sequencing project: providing services to taxonomists for standard genome sequencing and annotation.</title>
        <authorList>
            <consortium name="The Broad Institute Genomics Platform"/>
            <consortium name="The Broad Institute Genome Sequencing Center for Infectious Disease"/>
            <person name="Wu L."/>
            <person name="Ma J."/>
        </authorList>
    </citation>
    <scope>NUCLEOTIDE SEQUENCE [LARGE SCALE GENOMIC DNA]</scope>
    <source>
        <strain evidence="2">JCM 17555</strain>
    </source>
</reference>